<name>A0A7I9V9A7_9ACTN</name>
<dbReference type="PANTHER" id="PTHR34295">
    <property type="entry name" value="BIOTIN TRANSPORTER BIOY"/>
    <property type="match status" value="1"/>
</dbReference>
<evidence type="ECO:0000256" key="3">
    <source>
        <dbReference type="ARBA" id="ARBA00022448"/>
    </source>
</evidence>
<organism evidence="10 11">
    <name type="scientific">Gordonia spumicola</name>
    <dbReference type="NCBI Taxonomy" id="589161"/>
    <lineage>
        <taxon>Bacteria</taxon>
        <taxon>Bacillati</taxon>
        <taxon>Actinomycetota</taxon>
        <taxon>Actinomycetes</taxon>
        <taxon>Mycobacteriales</taxon>
        <taxon>Gordoniaceae</taxon>
        <taxon>Gordonia</taxon>
    </lineage>
</organism>
<keyword evidence="3 8" id="KW-0813">Transport</keyword>
<dbReference type="PANTHER" id="PTHR34295:SF4">
    <property type="entry name" value="BIOTIN TRANSPORTER BIOY-RELATED"/>
    <property type="match status" value="1"/>
</dbReference>
<dbReference type="Gene3D" id="1.10.1760.20">
    <property type="match status" value="1"/>
</dbReference>
<dbReference type="EMBL" id="BJOV01000005">
    <property type="protein sequence ID" value="GEE01895.1"/>
    <property type="molecule type" value="Genomic_DNA"/>
</dbReference>
<dbReference type="AlphaFoldDB" id="A0A7I9V9A7"/>
<sequence>MTNLSKSASPASRPWALTLPDLAQAAVFAALIAVLGLPGQINLASGVPITLQSMGVMLAGAVLGPKKGTLAVAIFMILAIAGLPILSGGRTGLVSLNSPTGGYFIGFLPAALLIGLVTAWMMPRYNIVIGIVANFLAGAIVVYIFGIAYQMLRTDFDLAHLIGLNTPYLIGDAIKATVAALIAAPVHRGRPGLVAPLRRTKNV</sequence>
<keyword evidence="11" id="KW-1185">Reference proteome</keyword>
<evidence type="ECO:0000256" key="9">
    <source>
        <dbReference type="SAM" id="Phobius"/>
    </source>
</evidence>
<comment type="similarity">
    <text evidence="2 8">Belongs to the BioY family.</text>
</comment>
<protein>
    <recommendedName>
        <fullName evidence="8">Biotin transporter</fullName>
    </recommendedName>
</protein>
<dbReference type="Pfam" id="PF02632">
    <property type="entry name" value="BioY"/>
    <property type="match status" value="1"/>
</dbReference>
<keyword evidence="5 9" id="KW-0812">Transmembrane</keyword>
<evidence type="ECO:0000256" key="5">
    <source>
        <dbReference type="ARBA" id="ARBA00022692"/>
    </source>
</evidence>
<evidence type="ECO:0000256" key="6">
    <source>
        <dbReference type="ARBA" id="ARBA00022989"/>
    </source>
</evidence>
<evidence type="ECO:0000256" key="7">
    <source>
        <dbReference type="ARBA" id="ARBA00023136"/>
    </source>
</evidence>
<dbReference type="GO" id="GO:0015225">
    <property type="term" value="F:biotin transmembrane transporter activity"/>
    <property type="evidence" value="ECO:0007669"/>
    <property type="project" value="UniProtKB-UniRule"/>
</dbReference>
<dbReference type="OrthoDB" id="9803495at2"/>
<evidence type="ECO:0000313" key="10">
    <source>
        <dbReference type="EMBL" id="GEE01895.1"/>
    </source>
</evidence>
<keyword evidence="7 8" id="KW-0472">Membrane</keyword>
<feature type="transmembrane region" description="Helical" evidence="9">
    <location>
        <begin position="127"/>
        <end position="149"/>
    </location>
</feature>
<dbReference type="InterPro" id="IPR003784">
    <property type="entry name" value="BioY"/>
</dbReference>
<dbReference type="Proteomes" id="UP000444960">
    <property type="component" value="Unassembled WGS sequence"/>
</dbReference>
<evidence type="ECO:0000256" key="2">
    <source>
        <dbReference type="ARBA" id="ARBA00010692"/>
    </source>
</evidence>
<evidence type="ECO:0000313" key="11">
    <source>
        <dbReference type="Proteomes" id="UP000444960"/>
    </source>
</evidence>
<reference evidence="11" key="1">
    <citation type="submission" date="2019-06" db="EMBL/GenBank/DDBJ databases">
        <title>Gordonia isolated from sludge of a wastewater treatment plant.</title>
        <authorList>
            <person name="Tamura T."/>
            <person name="Aoyama K."/>
            <person name="Kang Y."/>
            <person name="Saito S."/>
            <person name="Akiyama N."/>
            <person name="Yazawa K."/>
            <person name="Gonoi T."/>
            <person name="Mikami Y."/>
        </authorList>
    </citation>
    <scope>NUCLEOTIDE SEQUENCE [LARGE SCALE GENOMIC DNA]</scope>
    <source>
        <strain evidence="11">NBRC 107696</strain>
    </source>
</reference>
<feature type="transmembrane region" description="Helical" evidence="9">
    <location>
        <begin position="70"/>
        <end position="89"/>
    </location>
</feature>
<accession>A0A7I9V9A7</accession>
<feature type="transmembrane region" description="Helical" evidence="9">
    <location>
        <begin position="101"/>
        <end position="121"/>
    </location>
</feature>
<dbReference type="PIRSF" id="PIRSF016661">
    <property type="entry name" value="BioY"/>
    <property type="match status" value="1"/>
</dbReference>
<dbReference type="GO" id="GO:0005886">
    <property type="term" value="C:plasma membrane"/>
    <property type="evidence" value="ECO:0007669"/>
    <property type="project" value="UniProtKB-SubCell"/>
</dbReference>
<proteinExistence type="inferred from homology"/>
<keyword evidence="4 8" id="KW-1003">Cell membrane</keyword>
<evidence type="ECO:0000256" key="4">
    <source>
        <dbReference type="ARBA" id="ARBA00022475"/>
    </source>
</evidence>
<comment type="subcellular location">
    <subcellularLocation>
        <location evidence="1 8">Cell membrane</location>
        <topology evidence="1 8">Multi-pass membrane protein</topology>
    </subcellularLocation>
</comment>
<comment type="caution">
    <text evidence="10">The sequence shown here is derived from an EMBL/GenBank/DDBJ whole genome shotgun (WGS) entry which is preliminary data.</text>
</comment>
<evidence type="ECO:0000256" key="1">
    <source>
        <dbReference type="ARBA" id="ARBA00004651"/>
    </source>
</evidence>
<evidence type="ECO:0000256" key="8">
    <source>
        <dbReference type="PIRNR" id="PIRNR016661"/>
    </source>
</evidence>
<keyword evidence="6 9" id="KW-1133">Transmembrane helix</keyword>
<dbReference type="RefSeq" id="WP_161895686.1">
    <property type="nucleotide sequence ID" value="NZ_BJOV01000005.1"/>
</dbReference>
<gene>
    <name evidence="10" type="ORF">nbrc107696_23410</name>
</gene>